<evidence type="ECO:0000256" key="1">
    <source>
        <dbReference type="SAM" id="MobiDB-lite"/>
    </source>
</evidence>
<accession>A0A1S2QRG4</accession>
<comment type="caution">
    <text evidence="2">The sequence shown here is derived from an EMBL/GenBank/DDBJ whole genome shotgun (WGS) entry which is preliminary data.</text>
</comment>
<proteinExistence type="predicted"/>
<feature type="region of interest" description="Disordered" evidence="1">
    <location>
        <begin position="1"/>
        <end position="59"/>
    </location>
</feature>
<protein>
    <submittedName>
        <fullName evidence="2">Uncharacterized protein</fullName>
    </submittedName>
</protein>
<feature type="compositionally biased region" description="Basic and acidic residues" evidence="1">
    <location>
        <begin position="43"/>
        <end position="59"/>
    </location>
</feature>
<dbReference type="EMBL" id="MLYO01000004">
    <property type="protein sequence ID" value="OIK08211.1"/>
    <property type="molecule type" value="Genomic_DNA"/>
</dbReference>
<sequence length="59" mass="6287">MALGLGRSSKNSSTSGGGWTPKQKAGQDGLNARLRAARCTPVEGREVPEQTRRSGRMDD</sequence>
<gene>
    <name evidence="2" type="ORF">BIV23_00235</name>
</gene>
<keyword evidence="3" id="KW-1185">Reference proteome</keyword>
<evidence type="ECO:0000313" key="2">
    <source>
        <dbReference type="EMBL" id="OIK08211.1"/>
    </source>
</evidence>
<dbReference type="Proteomes" id="UP000179642">
    <property type="component" value="Unassembled WGS sequence"/>
</dbReference>
<dbReference type="RefSeq" id="WP_071378623.1">
    <property type="nucleotide sequence ID" value="NZ_MLYO01000004.1"/>
</dbReference>
<organism evidence="2 3">
    <name type="scientific">Streptomyces monashensis</name>
    <dbReference type="NCBI Taxonomy" id="1678012"/>
    <lineage>
        <taxon>Bacteria</taxon>
        <taxon>Bacillati</taxon>
        <taxon>Actinomycetota</taxon>
        <taxon>Actinomycetes</taxon>
        <taxon>Kitasatosporales</taxon>
        <taxon>Streptomycetaceae</taxon>
        <taxon>Streptomyces</taxon>
    </lineage>
</organism>
<reference evidence="2 3" key="1">
    <citation type="submission" date="2016-10" db="EMBL/GenBank/DDBJ databases">
        <title>Genome sequence of Streptomyces sp. MUSC 1.</title>
        <authorList>
            <person name="Lee L.-H."/>
            <person name="Ser H.-L."/>
            <person name="Law J.W.-F."/>
        </authorList>
    </citation>
    <scope>NUCLEOTIDE SEQUENCE [LARGE SCALE GENOMIC DNA]</scope>
    <source>
        <strain evidence="2 3">MUSC 1</strain>
    </source>
</reference>
<dbReference type="AlphaFoldDB" id="A0A1S2QRG4"/>
<name>A0A1S2QRG4_9ACTN</name>
<evidence type="ECO:0000313" key="3">
    <source>
        <dbReference type="Proteomes" id="UP000179642"/>
    </source>
</evidence>